<feature type="chain" id="PRO_5004018912" description="Outer membrane protein beta-barrel domain-containing protein" evidence="2">
    <location>
        <begin position="25"/>
        <end position="214"/>
    </location>
</feature>
<dbReference type="HOGENOM" id="CLU_057473_2_1_7"/>
<dbReference type="EMBL" id="FO203427">
    <property type="protein sequence ID" value="CCH48624.1"/>
    <property type="molecule type" value="Genomic_DNA"/>
</dbReference>
<dbReference type="Proteomes" id="UP000011724">
    <property type="component" value="Chromosome"/>
</dbReference>
<dbReference type="RefSeq" id="WP_015414670.1">
    <property type="nucleotide sequence ID" value="NC_020409.1"/>
</dbReference>
<dbReference type="PATRIC" id="fig|879567.3.peg.1447"/>
<organism evidence="4 5">
    <name type="scientific">Pseudodesulfovibrio piezophilus (strain DSM 21447 / JCM 15486 / C1TLV30)</name>
    <name type="common">Desulfovibrio piezophilus</name>
    <dbReference type="NCBI Taxonomy" id="1322246"/>
    <lineage>
        <taxon>Bacteria</taxon>
        <taxon>Pseudomonadati</taxon>
        <taxon>Thermodesulfobacteriota</taxon>
        <taxon>Desulfovibrionia</taxon>
        <taxon>Desulfovibrionales</taxon>
        <taxon>Desulfovibrionaceae</taxon>
    </lineage>
</organism>
<feature type="domain" description="Outer membrane protein beta-barrel" evidence="3">
    <location>
        <begin position="11"/>
        <end position="193"/>
    </location>
</feature>
<keyword evidence="5" id="KW-1185">Reference proteome</keyword>
<name>M1WPW2_PSEP2</name>
<reference evidence="4 5" key="1">
    <citation type="journal article" date="2013" name="PLoS ONE">
        <title>The first genomic and proteomic characterization of a deep-sea sulfate reducer: insights into the piezophilic lifestyle of Desulfovibrio piezophilus.</title>
        <authorList>
            <person name="Pradel N."/>
            <person name="Ji B."/>
            <person name="Gimenez G."/>
            <person name="Talla E."/>
            <person name="Lenoble P."/>
            <person name="Garel M."/>
            <person name="Tamburini C."/>
            <person name="Fourquet P."/>
            <person name="Lebrun R."/>
            <person name="Bertin P."/>
            <person name="Denis Y."/>
            <person name="Pophillat M."/>
            <person name="Barbe V."/>
            <person name="Ollivier B."/>
            <person name="Dolla A."/>
        </authorList>
    </citation>
    <scope>NUCLEOTIDE SEQUENCE [LARGE SCALE GENOMIC DNA]</scope>
    <source>
        <strain evidence="5">DSM 10523 / SB164P1</strain>
    </source>
</reference>
<protein>
    <recommendedName>
        <fullName evidence="3">Outer membrane protein beta-barrel domain-containing protein</fullName>
    </recommendedName>
</protein>
<reference evidence="5" key="2">
    <citation type="journal article" date="2013" name="Stand. Genomic Sci.">
        <title>Complete genome sequence of Desulfocapsa sulfexigens, a marine deltaproteobacterium specialized in disproportionating inorganic sulfur compounds.</title>
        <authorList>
            <person name="Finster K.W."/>
            <person name="Kjeldsen K.U."/>
            <person name="Kube M."/>
            <person name="Reinhardt R."/>
            <person name="Mussmann M."/>
            <person name="Amann R."/>
            <person name="Schreiber L."/>
        </authorList>
    </citation>
    <scope>NUCLEOTIDE SEQUENCE [LARGE SCALE GENOMIC DNA]</scope>
    <source>
        <strain evidence="5">DSM 10523 / SB164P1</strain>
    </source>
</reference>
<accession>M1WPW2</accession>
<dbReference type="SUPFAM" id="SSF56925">
    <property type="entry name" value="OMPA-like"/>
    <property type="match status" value="1"/>
</dbReference>
<feature type="signal peptide" evidence="2">
    <location>
        <begin position="1"/>
        <end position="24"/>
    </location>
</feature>
<evidence type="ECO:0000259" key="3">
    <source>
        <dbReference type="Pfam" id="PF13505"/>
    </source>
</evidence>
<evidence type="ECO:0000313" key="5">
    <source>
        <dbReference type="Proteomes" id="UP000011724"/>
    </source>
</evidence>
<dbReference type="InterPro" id="IPR011250">
    <property type="entry name" value="OMP/PagP_B-barrel"/>
</dbReference>
<dbReference type="KEGG" id="dpi:BN4_11389"/>
<gene>
    <name evidence="4" type="ordered locus">BN4_11389</name>
</gene>
<dbReference type="OrthoDB" id="5451288at2"/>
<dbReference type="Pfam" id="PF13505">
    <property type="entry name" value="OMP_b-brl"/>
    <property type="match status" value="1"/>
</dbReference>
<dbReference type="Gene3D" id="2.40.160.20">
    <property type="match status" value="1"/>
</dbReference>
<keyword evidence="1 2" id="KW-0732">Signal</keyword>
<proteinExistence type="predicted"/>
<evidence type="ECO:0000256" key="1">
    <source>
        <dbReference type="ARBA" id="ARBA00022729"/>
    </source>
</evidence>
<dbReference type="InterPro" id="IPR027385">
    <property type="entry name" value="Beta-barrel_OMP"/>
</dbReference>
<evidence type="ECO:0000313" key="4">
    <source>
        <dbReference type="EMBL" id="CCH48624.1"/>
    </source>
</evidence>
<evidence type="ECO:0000256" key="2">
    <source>
        <dbReference type="SAM" id="SignalP"/>
    </source>
</evidence>
<dbReference type="STRING" id="1322246.BN4_11389"/>
<dbReference type="eggNOG" id="COG3637">
    <property type="taxonomic scope" value="Bacteria"/>
</dbReference>
<sequence length="214" mass="23832">MKKGFLTCLAVAFLLMSFGSSAMADGGGLYVAAKAGLGYMRGDESFSHNQSSEPNNSESGWSNSAFNYGAALGYNWLDEGVPLRTEVEYYDHGTVTMRHDDDNATFEMDTDIQTVQLNIFYDFYTKTNFIPYLGAGFGIAQLDTDGETTSNFCYSLFAGTAYKLTDMIMLDLTYRINQFGDSRDYSWSDTNNDYTVKAKNLFSIEGTLGVRIQF</sequence>
<dbReference type="AlphaFoldDB" id="M1WPW2"/>
<dbReference type="BioCyc" id="DPIE1322246:BN4_RS06975-MONOMER"/>